<keyword evidence="3 7" id="KW-0479">Metal-binding</keyword>
<feature type="domain" description="Endonuclease/exonuclease/phosphatase" evidence="11">
    <location>
        <begin position="63"/>
        <end position="308"/>
    </location>
</feature>
<feature type="binding site" evidence="7">
    <location>
        <position position="213"/>
    </location>
    <ligand>
        <name>Mg(2+)</name>
        <dbReference type="ChEBI" id="CHEBI:18420"/>
        <label>1</label>
    </ligand>
</feature>
<dbReference type="GO" id="GO:0005634">
    <property type="term" value="C:nucleus"/>
    <property type="evidence" value="ECO:0007669"/>
    <property type="project" value="TreeGrafter"/>
</dbReference>
<feature type="binding site" evidence="7">
    <location>
        <position position="93"/>
    </location>
    <ligand>
        <name>Mg(2+)</name>
        <dbReference type="ChEBI" id="CHEBI:18420"/>
        <label>1</label>
    </ligand>
</feature>
<dbReference type="InterPro" id="IPR005135">
    <property type="entry name" value="Endo/exonuclease/phosphatase"/>
</dbReference>
<name>A0AAD1UST0_EUPCR</name>
<dbReference type="PROSITE" id="PS00727">
    <property type="entry name" value="AP_NUCLEASE_F1_2"/>
    <property type="match status" value="1"/>
</dbReference>
<keyword evidence="7" id="KW-0464">Manganese</keyword>
<feature type="compositionally biased region" description="Basic and acidic residues" evidence="10">
    <location>
        <begin position="343"/>
        <end position="355"/>
    </location>
</feature>
<keyword evidence="4" id="KW-0378">Hydrolase</keyword>
<dbReference type="EMBL" id="CAMPGE010012034">
    <property type="protein sequence ID" value="CAI2370819.1"/>
    <property type="molecule type" value="Genomic_DNA"/>
</dbReference>
<dbReference type="Gene3D" id="3.60.10.10">
    <property type="entry name" value="Endonuclease/exonuclease/phosphatase"/>
    <property type="match status" value="1"/>
</dbReference>
<evidence type="ECO:0000256" key="1">
    <source>
        <dbReference type="ARBA" id="ARBA00001936"/>
    </source>
</evidence>
<dbReference type="InterPro" id="IPR020848">
    <property type="entry name" value="AP_endonuclease_F1_CS"/>
</dbReference>
<evidence type="ECO:0000256" key="9">
    <source>
        <dbReference type="RuleBase" id="RU362131"/>
    </source>
</evidence>
<keyword evidence="9" id="KW-0234">DNA repair</keyword>
<dbReference type="InterPro" id="IPR036691">
    <property type="entry name" value="Endo/exonu/phosph_ase_sf"/>
</dbReference>
<evidence type="ECO:0000256" key="2">
    <source>
        <dbReference type="ARBA" id="ARBA00007092"/>
    </source>
</evidence>
<dbReference type="Pfam" id="PF03372">
    <property type="entry name" value="Exo_endo_phos"/>
    <property type="match status" value="1"/>
</dbReference>
<feature type="active site" evidence="6">
    <location>
        <position position="170"/>
    </location>
</feature>
<comment type="similarity">
    <text evidence="2 9">Belongs to the DNA repair enzymes AP/ExoA family.</text>
</comment>
<keyword evidence="13" id="KW-1185">Reference proteome</keyword>
<feature type="binding site" evidence="7">
    <location>
        <position position="211"/>
    </location>
    <ligand>
        <name>Mg(2+)</name>
        <dbReference type="ChEBI" id="CHEBI:18420"/>
        <label>1</label>
    </ligand>
</feature>
<feature type="binding site" evidence="7">
    <location>
        <position position="64"/>
    </location>
    <ligand>
        <name>Mg(2+)</name>
        <dbReference type="ChEBI" id="CHEBI:18420"/>
        <label>1</label>
    </ligand>
</feature>
<comment type="caution">
    <text evidence="12">The sequence shown here is derived from an EMBL/GenBank/DDBJ whole genome shotgun (WGS) entry which is preliminary data.</text>
</comment>
<feature type="site" description="Important for catalytic activity" evidence="8">
    <location>
        <position position="282"/>
    </location>
</feature>
<feature type="region of interest" description="Disordered" evidence="10">
    <location>
        <begin position="318"/>
        <end position="355"/>
    </location>
</feature>
<evidence type="ECO:0000313" key="13">
    <source>
        <dbReference type="Proteomes" id="UP001295684"/>
    </source>
</evidence>
<sequence>MSRKRTYKNFEESKYGSKNTTTSTKETQKKKSQAMLQRFFKSNVEEVKFKDDFEQEDIKIWAWNINGIRAFLTKGVLKTFLEQHTPDILCLYETKIDQDTLLKMNIKKYFPKEYYQVWNCCKPPRKGYSGTAVFVKGVKPLRISKDFGTHNKEGRCITLEFEKFYLVSTYVPNSGQGLKRLSYRVEEWDADLTKHLKRLEEKGKPVIWCGDLNVAHEEIDIHDPIGNKSNPGFSDEERKSFSNILEQGFVDTFRHLNPTEKKYTYWSVRKNLRSTNDGWRIDYFVTSKSMIDQVIQSEIHDEILGSDHCPISMDLKLEPERKSFNSDENQDEDSHPVSSLILKFDESKFEDNSDK</sequence>
<dbReference type="InterPro" id="IPR004808">
    <property type="entry name" value="AP_endonuc_1"/>
</dbReference>
<evidence type="ECO:0000256" key="4">
    <source>
        <dbReference type="ARBA" id="ARBA00022801"/>
    </source>
</evidence>
<evidence type="ECO:0000256" key="7">
    <source>
        <dbReference type="PIRSR" id="PIRSR604808-2"/>
    </source>
</evidence>
<dbReference type="NCBIfam" id="TIGR00195">
    <property type="entry name" value="exoDNase_III"/>
    <property type="match status" value="1"/>
</dbReference>
<keyword evidence="5 7" id="KW-0460">Magnesium</keyword>
<feature type="site" description="Transition state stabilizer" evidence="8">
    <location>
        <position position="213"/>
    </location>
</feature>
<evidence type="ECO:0000256" key="8">
    <source>
        <dbReference type="PIRSR" id="PIRSR604808-3"/>
    </source>
</evidence>
<dbReference type="CDD" id="cd09087">
    <property type="entry name" value="Ape1-like_AP-endo"/>
    <property type="match status" value="1"/>
</dbReference>
<organism evidence="12 13">
    <name type="scientific">Euplotes crassus</name>
    <dbReference type="NCBI Taxonomy" id="5936"/>
    <lineage>
        <taxon>Eukaryota</taxon>
        <taxon>Sar</taxon>
        <taxon>Alveolata</taxon>
        <taxon>Ciliophora</taxon>
        <taxon>Intramacronucleata</taxon>
        <taxon>Spirotrichea</taxon>
        <taxon>Hypotrichia</taxon>
        <taxon>Euplotida</taxon>
        <taxon>Euplotidae</taxon>
        <taxon>Moneuplotes</taxon>
    </lineage>
</organism>
<protein>
    <recommendedName>
        <fullName evidence="9">DNA-(apurinic or apyrimidinic site) endonuclease</fullName>
        <ecNumber evidence="9">3.1.-.-</ecNumber>
    </recommendedName>
</protein>
<feature type="active site" description="Proton donor/acceptor" evidence="6">
    <location>
        <position position="211"/>
    </location>
</feature>
<feature type="active site" description="Proton acceptor" evidence="6">
    <location>
        <position position="308"/>
    </location>
</feature>
<dbReference type="PANTHER" id="PTHR22748:SF6">
    <property type="entry name" value="DNA-(APURINIC OR APYRIMIDINIC SITE) ENDONUCLEASE"/>
    <property type="match status" value="1"/>
</dbReference>
<evidence type="ECO:0000259" key="11">
    <source>
        <dbReference type="Pfam" id="PF03372"/>
    </source>
</evidence>
<dbReference type="PROSITE" id="PS51435">
    <property type="entry name" value="AP_NUCLEASE_F1_4"/>
    <property type="match status" value="1"/>
</dbReference>
<gene>
    <name evidence="12" type="ORF">ECRASSUSDP1_LOCUS12138</name>
</gene>
<evidence type="ECO:0000256" key="6">
    <source>
        <dbReference type="PIRSR" id="PIRSR604808-1"/>
    </source>
</evidence>
<proteinExistence type="inferred from homology"/>
<reference evidence="12" key="1">
    <citation type="submission" date="2023-07" db="EMBL/GenBank/DDBJ databases">
        <authorList>
            <consortium name="AG Swart"/>
            <person name="Singh M."/>
            <person name="Singh A."/>
            <person name="Seah K."/>
            <person name="Emmerich C."/>
        </authorList>
    </citation>
    <scope>NUCLEOTIDE SEQUENCE</scope>
    <source>
        <strain evidence="12">DP1</strain>
    </source>
</reference>
<feature type="region of interest" description="Disordered" evidence="10">
    <location>
        <begin position="1"/>
        <end position="29"/>
    </location>
</feature>
<dbReference type="GO" id="GO:0006284">
    <property type="term" value="P:base-excision repair"/>
    <property type="evidence" value="ECO:0007669"/>
    <property type="project" value="TreeGrafter"/>
</dbReference>
<dbReference type="GO" id="GO:0046872">
    <property type="term" value="F:metal ion binding"/>
    <property type="evidence" value="ECO:0007669"/>
    <property type="project" value="UniProtKB-KW"/>
</dbReference>
<dbReference type="GO" id="GO:0008081">
    <property type="term" value="F:phosphoric diester hydrolase activity"/>
    <property type="evidence" value="ECO:0007669"/>
    <property type="project" value="TreeGrafter"/>
</dbReference>
<dbReference type="Proteomes" id="UP001295684">
    <property type="component" value="Unassembled WGS sequence"/>
</dbReference>
<dbReference type="PANTHER" id="PTHR22748">
    <property type="entry name" value="AP ENDONUCLEASE"/>
    <property type="match status" value="1"/>
</dbReference>
<keyword evidence="9" id="KW-0227">DNA damage</keyword>
<dbReference type="PROSITE" id="PS00728">
    <property type="entry name" value="AP_NUCLEASE_F1_3"/>
    <property type="match status" value="1"/>
</dbReference>
<comment type="cofactor">
    <cofactor evidence="1">
        <name>Mn(2+)</name>
        <dbReference type="ChEBI" id="CHEBI:29035"/>
    </cofactor>
</comment>
<dbReference type="AlphaFoldDB" id="A0AAD1UST0"/>
<evidence type="ECO:0000256" key="5">
    <source>
        <dbReference type="ARBA" id="ARBA00022842"/>
    </source>
</evidence>
<evidence type="ECO:0000256" key="10">
    <source>
        <dbReference type="SAM" id="MobiDB-lite"/>
    </source>
</evidence>
<dbReference type="NCBIfam" id="TIGR00633">
    <property type="entry name" value="xth"/>
    <property type="match status" value="1"/>
</dbReference>
<dbReference type="GO" id="GO:0003677">
    <property type="term" value="F:DNA binding"/>
    <property type="evidence" value="ECO:0007669"/>
    <property type="project" value="InterPro"/>
</dbReference>
<evidence type="ECO:0000256" key="3">
    <source>
        <dbReference type="ARBA" id="ARBA00022723"/>
    </source>
</evidence>
<feature type="binding site" evidence="7">
    <location>
        <position position="308"/>
    </location>
    <ligand>
        <name>Mg(2+)</name>
        <dbReference type="ChEBI" id="CHEBI:18420"/>
        <label>1</label>
    </ligand>
</feature>
<evidence type="ECO:0000313" key="12">
    <source>
        <dbReference type="EMBL" id="CAI2370819.1"/>
    </source>
</evidence>
<accession>A0AAD1UST0</accession>
<dbReference type="GO" id="GO:0008311">
    <property type="term" value="F:double-stranded DNA 3'-5' DNA exonuclease activity"/>
    <property type="evidence" value="ECO:0007669"/>
    <property type="project" value="TreeGrafter"/>
</dbReference>
<dbReference type="SUPFAM" id="SSF56219">
    <property type="entry name" value="DNase I-like"/>
    <property type="match status" value="1"/>
</dbReference>
<dbReference type="EC" id="3.1.-.-" evidence="9"/>
<dbReference type="GO" id="GO:0003906">
    <property type="term" value="F:DNA-(apurinic or apyrimidinic site) endonuclease activity"/>
    <property type="evidence" value="ECO:0007669"/>
    <property type="project" value="TreeGrafter"/>
</dbReference>
<feature type="binding site" evidence="7">
    <location>
        <position position="307"/>
    </location>
    <ligand>
        <name>Mg(2+)</name>
        <dbReference type="ChEBI" id="CHEBI:18420"/>
        <label>1</label>
    </ligand>
</feature>
<feature type="site" description="Interaction with DNA substrate" evidence="8">
    <location>
        <position position="308"/>
    </location>
</feature>
<comment type="cofactor">
    <cofactor evidence="7 9">
        <name>Mg(2+)</name>
        <dbReference type="ChEBI" id="CHEBI:18420"/>
    </cofactor>
    <cofactor evidence="7 9">
        <name>Mn(2+)</name>
        <dbReference type="ChEBI" id="CHEBI:29035"/>
    </cofactor>
    <text evidence="7 9">Probably binds two magnesium or manganese ions per subunit.</text>
</comment>